<evidence type="ECO:0000256" key="8">
    <source>
        <dbReference type="ARBA" id="ARBA00023065"/>
    </source>
</evidence>
<dbReference type="InterPro" id="IPR050635">
    <property type="entry name" value="ATPase_protein_8"/>
</dbReference>
<evidence type="ECO:0000313" key="14">
    <source>
        <dbReference type="EMBL" id="AJG02477.1"/>
    </source>
</evidence>
<feature type="transmembrane region" description="Helical" evidence="13">
    <location>
        <begin position="6"/>
        <end position="26"/>
    </location>
</feature>
<keyword evidence="6 12" id="KW-0375">Hydrogen ion transport</keyword>
<evidence type="ECO:0000256" key="3">
    <source>
        <dbReference type="ARBA" id="ARBA00022448"/>
    </source>
</evidence>
<evidence type="ECO:0000256" key="7">
    <source>
        <dbReference type="ARBA" id="ARBA00022989"/>
    </source>
</evidence>
<evidence type="ECO:0000256" key="13">
    <source>
        <dbReference type="SAM" id="Phobius"/>
    </source>
</evidence>
<keyword evidence="7 13" id="KW-1133">Transmembrane helix</keyword>
<name>A0A0K0M633_BUFGR</name>
<evidence type="ECO:0000256" key="1">
    <source>
        <dbReference type="ARBA" id="ARBA00004304"/>
    </source>
</evidence>
<dbReference type="GO" id="GO:0031966">
    <property type="term" value="C:mitochondrial membrane"/>
    <property type="evidence" value="ECO:0007669"/>
    <property type="project" value="UniProtKB-SubCell"/>
</dbReference>
<dbReference type="AlphaFoldDB" id="A0A0K0M633"/>
<keyword evidence="5 12" id="KW-0812">Transmembrane</keyword>
<accession>A0A0K0M633</accession>
<keyword evidence="10 13" id="KW-0472">Membrane</keyword>
<geneLocation type="mitochondrion" evidence="14"/>
<proteinExistence type="inferred from homology"/>
<protein>
    <recommendedName>
        <fullName evidence="12">ATP synthase complex subunit 8</fullName>
    </recommendedName>
</protein>
<dbReference type="Pfam" id="PF00895">
    <property type="entry name" value="ATP-synt_8"/>
    <property type="match status" value="1"/>
</dbReference>
<evidence type="ECO:0000256" key="9">
    <source>
        <dbReference type="ARBA" id="ARBA00023128"/>
    </source>
</evidence>
<dbReference type="EMBL" id="KM587710">
    <property type="protein sequence ID" value="AJG02477.1"/>
    <property type="molecule type" value="Genomic_DNA"/>
</dbReference>
<keyword evidence="8 12" id="KW-0406">Ion transport</keyword>
<sequence>MPQLDPTPWFFILFSAWMVFILISPLKTSNYIHLNDPSPKPFKGLNKPWHWPWP</sequence>
<evidence type="ECO:0000256" key="12">
    <source>
        <dbReference type="RuleBase" id="RU003661"/>
    </source>
</evidence>
<keyword evidence="9 12" id="KW-0496">Mitochondrion</keyword>
<dbReference type="PANTHER" id="PTHR39937:SF1">
    <property type="entry name" value="ATP SYNTHASE PROTEIN 8"/>
    <property type="match status" value="1"/>
</dbReference>
<evidence type="ECO:0000256" key="6">
    <source>
        <dbReference type="ARBA" id="ARBA00022781"/>
    </source>
</evidence>
<dbReference type="InterPro" id="IPR001421">
    <property type="entry name" value="ATP8_metazoa"/>
</dbReference>
<evidence type="ECO:0000256" key="11">
    <source>
        <dbReference type="ARBA" id="ARBA00023310"/>
    </source>
</evidence>
<keyword evidence="3 12" id="KW-0813">Transport</keyword>
<dbReference type="GO" id="GO:0015986">
    <property type="term" value="P:proton motive force-driven ATP synthesis"/>
    <property type="evidence" value="ECO:0007669"/>
    <property type="project" value="InterPro"/>
</dbReference>
<dbReference type="GO" id="GO:0015078">
    <property type="term" value="F:proton transmembrane transporter activity"/>
    <property type="evidence" value="ECO:0007669"/>
    <property type="project" value="InterPro"/>
</dbReference>
<reference evidence="14" key="1">
    <citation type="journal article" date="2015" name="Mitochondrial DNA">
        <title>Characterization of the mitochondrial genome of Bufo gargarizans minshanicus (Anura: Bufonidae).</title>
        <authorList>
            <person name="Yang J."/>
            <person name="Liu J."/>
            <person name="Xue R."/>
            <person name="Chen L."/>
        </authorList>
    </citation>
    <scope>NUCLEOTIDE SEQUENCE</scope>
</reference>
<keyword evidence="4 12" id="KW-0138">CF(0)</keyword>
<evidence type="ECO:0000256" key="10">
    <source>
        <dbReference type="ARBA" id="ARBA00023136"/>
    </source>
</evidence>
<keyword evidence="11" id="KW-0066">ATP synthesis</keyword>
<evidence type="ECO:0000256" key="2">
    <source>
        <dbReference type="ARBA" id="ARBA00008892"/>
    </source>
</evidence>
<evidence type="ECO:0000256" key="4">
    <source>
        <dbReference type="ARBA" id="ARBA00022547"/>
    </source>
</evidence>
<evidence type="ECO:0000256" key="5">
    <source>
        <dbReference type="ARBA" id="ARBA00022692"/>
    </source>
</evidence>
<comment type="subcellular location">
    <subcellularLocation>
        <location evidence="1 12">Mitochondrion membrane</location>
        <topology evidence="1 12">Single-pass membrane protein</topology>
    </subcellularLocation>
</comment>
<gene>
    <name evidence="14" type="primary">ATP8</name>
</gene>
<dbReference type="GO" id="GO:0045259">
    <property type="term" value="C:proton-transporting ATP synthase complex"/>
    <property type="evidence" value="ECO:0007669"/>
    <property type="project" value="UniProtKB-KW"/>
</dbReference>
<comment type="similarity">
    <text evidence="2 12">Belongs to the ATPase protein 8 family.</text>
</comment>
<organism evidence="14">
    <name type="scientific">Bufo gargarizans minshanicus</name>
    <name type="common">Gansu toad</name>
    <dbReference type="NCBI Taxonomy" id="1607990"/>
    <lineage>
        <taxon>Eukaryota</taxon>
        <taxon>Metazoa</taxon>
        <taxon>Chordata</taxon>
        <taxon>Craniata</taxon>
        <taxon>Vertebrata</taxon>
        <taxon>Euteleostomi</taxon>
        <taxon>Amphibia</taxon>
        <taxon>Batrachia</taxon>
        <taxon>Anura</taxon>
        <taxon>Neobatrachia</taxon>
        <taxon>Hyloidea</taxon>
        <taxon>Bufonidae</taxon>
        <taxon>Bufo</taxon>
    </lineage>
</organism>
<dbReference type="PANTHER" id="PTHR39937">
    <property type="entry name" value="ATP SYNTHASE PROTEIN 8"/>
    <property type="match status" value="1"/>
</dbReference>